<dbReference type="RefSeq" id="WP_175193874.1">
    <property type="nucleotide sequence ID" value="NZ_CADIJO010000030.1"/>
</dbReference>
<sequence>MSTWELASTVAALAAVAGGVLMHYPGAVLYDVVATRLRRQPSARPGAAQPKPAARAGMAQPVPAARLHNLAQ</sequence>
<name>A0A6S7AQ42_9BURK</name>
<evidence type="ECO:0000313" key="3">
    <source>
        <dbReference type="Proteomes" id="UP000494111"/>
    </source>
</evidence>
<reference evidence="2 3" key="1">
    <citation type="submission" date="2020-04" db="EMBL/GenBank/DDBJ databases">
        <authorList>
            <person name="De Canck E."/>
        </authorList>
    </citation>
    <scope>NUCLEOTIDE SEQUENCE [LARGE SCALE GENOMIC DNA]</scope>
    <source>
        <strain evidence="2 3">LMG 3458</strain>
    </source>
</reference>
<accession>A0A6S7AQ42</accession>
<feature type="region of interest" description="Disordered" evidence="1">
    <location>
        <begin position="40"/>
        <end position="60"/>
    </location>
</feature>
<evidence type="ECO:0000313" key="2">
    <source>
        <dbReference type="EMBL" id="CAB3738117.1"/>
    </source>
</evidence>
<organism evidence="2 3">
    <name type="scientific">Achromobacter deleyi</name>
    <dbReference type="NCBI Taxonomy" id="1353891"/>
    <lineage>
        <taxon>Bacteria</taxon>
        <taxon>Pseudomonadati</taxon>
        <taxon>Pseudomonadota</taxon>
        <taxon>Betaproteobacteria</taxon>
        <taxon>Burkholderiales</taxon>
        <taxon>Alcaligenaceae</taxon>
        <taxon>Achromobacter</taxon>
    </lineage>
</organism>
<dbReference type="Proteomes" id="UP000494111">
    <property type="component" value="Unassembled WGS sequence"/>
</dbReference>
<gene>
    <name evidence="2" type="ORF">LMG3458_05490</name>
</gene>
<dbReference type="AlphaFoldDB" id="A0A6S7AQ42"/>
<protein>
    <submittedName>
        <fullName evidence="2">Uncharacterized protein</fullName>
    </submittedName>
</protein>
<evidence type="ECO:0000256" key="1">
    <source>
        <dbReference type="SAM" id="MobiDB-lite"/>
    </source>
</evidence>
<proteinExistence type="predicted"/>
<dbReference type="EMBL" id="CADIJO010000030">
    <property type="protein sequence ID" value="CAB3738117.1"/>
    <property type="molecule type" value="Genomic_DNA"/>
</dbReference>